<dbReference type="EMBL" id="ML986498">
    <property type="protein sequence ID" value="KAF2275131.1"/>
    <property type="molecule type" value="Genomic_DNA"/>
</dbReference>
<proteinExistence type="predicted"/>
<feature type="compositionally biased region" description="Basic residues" evidence="1">
    <location>
        <begin position="49"/>
        <end position="58"/>
    </location>
</feature>
<evidence type="ECO:0000256" key="1">
    <source>
        <dbReference type="SAM" id="MobiDB-lite"/>
    </source>
</evidence>
<organism evidence="2 3">
    <name type="scientific">Westerdykella ornata</name>
    <dbReference type="NCBI Taxonomy" id="318751"/>
    <lineage>
        <taxon>Eukaryota</taxon>
        <taxon>Fungi</taxon>
        <taxon>Dikarya</taxon>
        <taxon>Ascomycota</taxon>
        <taxon>Pezizomycotina</taxon>
        <taxon>Dothideomycetes</taxon>
        <taxon>Pleosporomycetidae</taxon>
        <taxon>Pleosporales</taxon>
        <taxon>Sporormiaceae</taxon>
        <taxon>Westerdykella</taxon>
    </lineage>
</organism>
<evidence type="ECO:0000313" key="2">
    <source>
        <dbReference type="EMBL" id="KAF2275131.1"/>
    </source>
</evidence>
<keyword evidence="3" id="KW-1185">Reference proteome</keyword>
<sequence length="58" mass="6609">MGNRHDVPRQKMFPLRSSGIKTTRLHPASSDQSFAPPLTDSGPMSRYRPSIRPHHRSQ</sequence>
<feature type="region of interest" description="Disordered" evidence="1">
    <location>
        <begin position="1"/>
        <end position="58"/>
    </location>
</feature>
<name>A0A6A6JF00_WESOR</name>
<dbReference type="GeneID" id="54556248"/>
<evidence type="ECO:0000313" key="3">
    <source>
        <dbReference type="Proteomes" id="UP000800097"/>
    </source>
</evidence>
<dbReference type="AlphaFoldDB" id="A0A6A6JF00"/>
<accession>A0A6A6JF00</accession>
<gene>
    <name evidence="2" type="ORF">EI97DRAFT_78247</name>
</gene>
<protein>
    <submittedName>
        <fullName evidence="2">Uncharacterized protein</fullName>
    </submittedName>
</protein>
<dbReference type="Proteomes" id="UP000800097">
    <property type="component" value="Unassembled WGS sequence"/>
</dbReference>
<dbReference type="RefSeq" id="XP_033652670.1">
    <property type="nucleotide sequence ID" value="XM_033803073.1"/>
</dbReference>
<reference evidence="2" key="1">
    <citation type="journal article" date="2020" name="Stud. Mycol.">
        <title>101 Dothideomycetes genomes: a test case for predicting lifestyles and emergence of pathogens.</title>
        <authorList>
            <person name="Haridas S."/>
            <person name="Albert R."/>
            <person name="Binder M."/>
            <person name="Bloem J."/>
            <person name="Labutti K."/>
            <person name="Salamov A."/>
            <person name="Andreopoulos B."/>
            <person name="Baker S."/>
            <person name="Barry K."/>
            <person name="Bills G."/>
            <person name="Bluhm B."/>
            <person name="Cannon C."/>
            <person name="Castanera R."/>
            <person name="Culley D."/>
            <person name="Daum C."/>
            <person name="Ezra D."/>
            <person name="Gonzalez J."/>
            <person name="Henrissat B."/>
            <person name="Kuo A."/>
            <person name="Liang C."/>
            <person name="Lipzen A."/>
            <person name="Lutzoni F."/>
            <person name="Magnuson J."/>
            <person name="Mondo S."/>
            <person name="Nolan M."/>
            <person name="Ohm R."/>
            <person name="Pangilinan J."/>
            <person name="Park H.-J."/>
            <person name="Ramirez L."/>
            <person name="Alfaro M."/>
            <person name="Sun H."/>
            <person name="Tritt A."/>
            <person name="Yoshinaga Y."/>
            <person name="Zwiers L.-H."/>
            <person name="Turgeon B."/>
            <person name="Goodwin S."/>
            <person name="Spatafora J."/>
            <person name="Crous P."/>
            <person name="Grigoriev I."/>
        </authorList>
    </citation>
    <scope>NUCLEOTIDE SEQUENCE</scope>
    <source>
        <strain evidence="2">CBS 379.55</strain>
    </source>
</reference>